<dbReference type="CDD" id="cd00167">
    <property type="entry name" value="SANT"/>
    <property type="match status" value="2"/>
</dbReference>
<dbReference type="InterPro" id="IPR001005">
    <property type="entry name" value="SANT/Myb"/>
</dbReference>
<dbReference type="SMART" id="SM00717">
    <property type="entry name" value="SANT"/>
    <property type="match status" value="2"/>
</dbReference>
<evidence type="ECO:0000313" key="6">
    <source>
        <dbReference type="EMBL" id="CAH0366120.1"/>
    </source>
</evidence>
<organism evidence="5">
    <name type="scientific">Pelagomonas calceolata</name>
    <dbReference type="NCBI Taxonomy" id="35677"/>
    <lineage>
        <taxon>Eukaryota</taxon>
        <taxon>Sar</taxon>
        <taxon>Stramenopiles</taxon>
        <taxon>Ochrophyta</taxon>
        <taxon>Pelagophyceae</taxon>
        <taxon>Pelagomonadales</taxon>
        <taxon>Pelagomonadaceae</taxon>
        <taxon>Pelagomonas</taxon>
    </lineage>
</organism>
<dbReference type="Gene3D" id="1.10.10.60">
    <property type="entry name" value="Homeodomain-like"/>
    <property type="match status" value="2"/>
</dbReference>
<feature type="domain" description="HTH myb-type" evidence="4">
    <location>
        <begin position="10"/>
        <end position="68"/>
    </location>
</feature>
<dbReference type="GO" id="GO:0003700">
    <property type="term" value="F:DNA-binding transcription factor activity"/>
    <property type="evidence" value="ECO:0007669"/>
    <property type="project" value="InterPro"/>
</dbReference>
<keyword evidence="2" id="KW-0804">Transcription</keyword>
<keyword evidence="7" id="KW-1185">Reference proteome</keyword>
<dbReference type="AlphaFoldDB" id="A0A7S4A010"/>
<keyword evidence="3" id="KW-0539">Nucleus</keyword>
<dbReference type="Proteomes" id="UP000789595">
    <property type="component" value="Unassembled WGS sequence"/>
</dbReference>
<evidence type="ECO:0000256" key="3">
    <source>
        <dbReference type="ARBA" id="ARBA00023242"/>
    </source>
</evidence>
<reference evidence="6" key="2">
    <citation type="submission" date="2021-11" db="EMBL/GenBank/DDBJ databases">
        <authorList>
            <consortium name="Genoscope - CEA"/>
            <person name="William W."/>
        </authorList>
    </citation>
    <scope>NUCLEOTIDE SEQUENCE</scope>
</reference>
<accession>A0A7S4A010</accession>
<dbReference type="InterPro" id="IPR044636">
    <property type="entry name" value="RADIALIS-like"/>
</dbReference>
<evidence type="ECO:0000256" key="1">
    <source>
        <dbReference type="ARBA" id="ARBA00023015"/>
    </source>
</evidence>
<evidence type="ECO:0000256" key="2">
    <source>
        <dbReference type="ARBA" id="ARBA00023163"/>
    </source>
</evidence>
<protein>
    <recommendedName>
        <fullName evidence="4">HTH myb-type domain-containing protein</fullName>
    </recommendedName>
</protein>
<dbReference type="OrthoDB" id="118550at2759"/>
<gene>
    <name evidence="5" type="ORF">PCAL00307_LOCUS14370</name>
    <name evidence="6" type="ORF">PECAL_1P25940</name>
</gene>
<dbReference type="Pfam" id="PF00249">
    <property type="entry name" value="Myb_DNA-binding"/>
    <property type="match status" value="1"/>
</dbReference>
<sequence length="141" mass="15398">MAAAAPAAPQPFSPQEHARFVEGVEQYCRAHAGQVGGDACWAAIASHVQNRSADELKAHAQYYLMSLQSRSPELARAPTPVIWTAEENAYFEAQLAVVDEGSPQRFATIASGLPDKSEDDVRTWYEKLLGDLLEIERGARA</sequence>
<keyword evidence="1" id="KW-0805">Transcription regulation</keyword>
<evidence type="ECO:0000313" key="7">
    <source>
        <dbReference type="Proteomes" id="UP000789595"/>
    </source>
</evidence>
<proteinExistence type="predicted"/>
<dbReference type="EMBL" id="HBIW01016658">
    <property type="protein sequence ID" value="CAE0698934.1"/>
    <property type="molecule type" value="Transcribed_RNA"/>
</dbReference>
<name>A0A7S4A010_9STRA</name>
<evidence type="ECO:0000313" key="5">
    <source>
        <dbReference type="EMBL" id="CAE0698934.1"/>
    </source>
</evidence>
<dbReference type="PANTHER" id="PTHR43952:SF75">
    <property type="entry name" value="PROTEIN RADIALIS-LIKE 6"/>
    <property type="match status" value="1"/>
</dbReference>
<dbReference type="PROSITE" id="PS51294">
    <property type="entry name" value="HTH_MYB"/>
    <property type="match status" value="1"/>
</dbReference>
<evidence type="ECO:0000259" key="4">
    <source>
        <dbReference type="PROSITE" id="PS51294"/>
    </source>
</evidence>
<dbReference type="EMBL" id="CAKKNE010000001">
    <property type="protein sequence ID" value="CAH0366120.1"/>
    <property type="molecule type" value="Genomic_DNA"/>
</dbReference>
<dbReference type="InterPro" id="IPR017930">
    <property type="entry name" value="Myb_dom"/>
</dbReference>
<dbReference type="SUPFAM" id="SSF46689">
    <property type="entry name" value="Homeodomain-like"/>
    <property type="match status" value="1"/>
</dbReference>
<dbReference type="InterPro" id="IPR009057">
    <property type="entry name" value="Homeodomain-like_sf"/>
</dbReference>
<dbReference type="PANTHER" id="PTHR43952">
    <property type="entry name" value="MYB FAMILY TRANSCRIPTION FACTOR-RELATED"/>
    <property type="match status" value="1"/>
</dbReference>
<reference evidence="5" key="1">
    <citation type="submission" date="2021-01" db="EMBL/GenBank/DDBJ databases">
        <authorList>
            <person name="Corre E."/>
            <person name="Pelletier E."/>
            <person name="Niang G."/>
            <person name="Scheremetjew M."/>
            <person name="Finn R."/>
            <person name="Kale V."/>
            <person name="Holt S."/>
            <person name="Cochrane G."/>
            <person name="Meng A."/>
            <person name="Brown T."/>
            <person name="Cohen L."/>
        </authorList>
    </citation>
    <scope>NUCLEOTIDE SEQUENCE</scope>
    <source>
        <strain evidence="5">CCMP1756</strain>
    </source>
</reference>